<gene>
    <name evidence="1" type="ORF">HNR12_002544</name>
</gene>
<keyword evidence="2" id="KW-1185">Reference proteome</keyword>
<evidence type="ECO:0000313" key="2">
    <source>
        <dbReference type="Proteomes" id="UP000575985"/>
    </source>
</evidence>
<dbReference type="Pfam" id="PF05138">
    <property type="entry name" value="PaaA_PaaC"/>
    <property type="match status" value="1"/>
</dbReference>
<dbReference type="PANTHER" id="PTHR30458">
    <property type="entry name" value="PHENYLACETIC ACID DEGRADATION PROTEIN PAA"/>
    <property type="match status" value="1"/>
</dbReference>
<dbReference type="GO" id="GO:0097266">
    <property type="term" value="F:phenylacetyl-CoA 1,2-epoxidase activity"/>
    <property type="evidence" value="ECO:0007669"/>
    <property type="project" value="UniProtKB-EC"/>
</dbReference>
<dbReference type="EC" id="1.14.13.149" evidence="1"/>
<sequence length="267" mass="27610">MNETGAAAAAVDTAATAYVLRLGDDALIAGHRLADPALRGLWRPEPGAPADDTEAAAIAGELAELARSLLGCAGRMEEQLTGVLRTEDDLVAGRSADQFRNLRLVELPNTGLAHAVVRQLLFSAYAVELYAALARSAEPGLAQIARTAADRLPRHRDHAVRWTARLGSADDGRHRLSAALEEAWPATGDLFAADEVARTAAEAGVGVDPGTLRPAWERTVAAALGEARLAPPGPVPPAGPTAVRGRGGVHGAAFAEILADLRGAAAD</sequence>
<dbReference type="EMBL" id="JACCFO010000001">
    <property type="protein sequence ID" value="NYI96267.1"/>
    <property type="molecule type" value="Genomic_DNA"/>
</dbReference>
<name>A0A853BNQ0_9ACTN</name>
<dbReference type="InterPro" id="IPR007814">
    <property type="entry name" value="PaaA_PaaC"/>
</dbReference>
<proteinExistence type="predicted"/>
<dbReference type="InterPro" id="IPR009078">
    <property type="entry name" value="Ferritin-like_SF"/>
</dbReference>
<comment type="caution">
    <text evidence="1">The sequence shown here is derived from an EMBL/GenBank/DDBJ whole genome shotgun (WGS) entry which is preliminary data.</text>
</comment>
<dbReference type="PANTHER" id="PTHR30458:SF0">
    <property type="entry name" value="1,2-PHENYLACETYL-COA EPOXIDASE, SUBUNIT C"/>
    <property type="match status" value="1"/>
</dbReference>
<accession>A0A853BNQ0</accession>
<protein>
    <submittedName>
        <fullName evidence="1">Ring-1,2-phenylacetyl-CoA epoxidase subunit PaaC</fullName>
        <ecNumber evidence="1">1.14.13.149</ecNumber>
    </submittedName>
</protein>
<dbReference type="RefSeq" id="WP_179767661.1">
    <property type="nucleotide sequence ID" value="NZ_JACCFO010000001.1"/>
</dbReference>
<dbReference type="InterPro" id="IPR012347">
    <property type="entry name" value="Ferritin-like"/>
</dbReference>
<evidence type="ECO:0000313" key="1">
    <source>
        <dbReference type="EMBL" id="NYI96267.1"/>
    </source>
</evidence>
<dbReference type="Proteomes" id="UP000575985">
    <property type="component" value="Unassembled WGS sequence"/>
</dbReference>
<dbReference type="GO" id="GO:0005829">
    <property type="term" value="C:cytosol"/>
    <property type="evidence" value="ECO:0007669"/>
    <property type="project" value="TreeGrafter"/>
</dbReference>
<dbReference type="AlphaFoldDB" id="A0A853BNQ0"/>
<keyword evidence="1" id="KW-0560">Oxidoreductase</keyword>
<dbReference type="SUPFAM" id="SSF47240">
    <property type="entry name" value="Ferritin-like"/>
    <property type="match status" value="1"/>
</dbReference>
<organism evidence="1 2">
    <name type="scientific">Streptomonospora nanhaiensis</name>
    <dbReference type="NCBI Taxonomy" id="1323731"/>
    <lineage>
        <taxon>Bacteria</taxon>
        <taxon>Bacillati</taxon>
        <taxon>Actinomycetota</taxon>
        <taxon>Actinomycetes</taxon>
        <taxon>Streptosporangiales</taxon>
        <taxon>Nocardiopsidaceae</taxon>
        <taxon>Streptomonospora</taxon>
    </lineage>
</organism>
<dbReference type="GO" id="GO:0010124">
    <property type="term" value="P:phenylacetate catabolic process"/>
    <property type="evidence" value="ECO:0007669"/>
    <property type="project" value="InterPro"/>
</dbReference>
<dbReference type="Gene3D" id="1.20.1260.10">
    <property type="match status" value="1"/>
</dbReference>
<dbReference type="InterPro" id="IPR052703">
    <property type="entry name" value="Aromatic_CoA_ox/epox"/>
</dbReference>
<reference evidence="1 2" key="1">
    <citation type="submission" date="2020-07" db="EMBL/GenBank/DDBJ databases">
        <title>Sequencing the genomes of 1000 actinobacteria strains.</title>
        <authorList>
            <person name="Klenk H.-P."/>
        </authorList>
    </citation>
    <scope>NUCLEOTIDE SEQUENCE [LARGE SCALE GENOMIC DNA]</scope>
    <source>
        <strain evidence="1 2">DSM 45927</strain>
    </source>
</reference>